<sequence length="53" mass="5951">MLHSPVVQGFCYTQLTDVEQGINVLLTHDRHPKMPTEQIRAIMEGRLSSSVGE</sequence>
<protein>
    <submittedName>
        <fullName evidence="1">Uncharacterized protein</fullName>
    </submittedName>
</protein>
<dbReference type="Proteomes" id="UP001229409">
    <property type="component" value="Unassembled WGS sequence"/>
</dbReference>
<gene>
    <name evidence="1" type="ORF">QDS18_11190</name>
</gene>
<dbReference type="EMBL" id="JARVWT010000004">
    <property type="protein sequence ID" value="MDH2331441.1"/>
    <property type="molecule type" value="Genomic_DNA"/>
</dbReference>
<accession>A0AAP3ZYJ4</accession>
<reference evidence="1" key="1">
    <citation type="submission" date="2023-04" db="EMBL/GenBank/DDBJ databases">
        <title>Uncovering the Secrets of Slow-Growing Bacteria in Tropical Savanna Soil through Cultivation and Genomic Analysis.</title>
        <authorList>
            <person name="Goncalves O.S."/>
            <person name="Santana M.F."/>
        </authorList>
    </citation>
    <scope>NUCLEOTIDE SEQUENCE</scope>
    <source>
        <strain evidence="1">ANTI</strain>
    </source>
</reference>
<dbReference type="AlphaFoldDB" id="A0AAP3ZYJ4"/>
<evidence type="ECO:0000313" key="1">
    <source>
        <dbReference type="EMBL" id="MDH2331441.1"/>
    </source>
</evidence>
<proteinExistence type="predicted"/>
<evidence type="ECO:0000313" key="2">
    <source>
        <dbReference type="Proteomes" id="UP001229409"/>
    </source>
</evidence>
<dbReference type="RefSeq" id="WP_155613675.1">
    <property type="nucleotide sequence ID" value="NZ_CP017968.3"/>
</dbReference>
<organism evidence="1 2">
    <name type="scientific">Paenibacillus polymyxa</name>
    <name type="common">Bacillus polymyxa</name>
    <dbReference type="NCBI Taxonomy" id="1406"/>
    <lineage>
        <taxon>Bacteria</taxon>
        <taxon>Bacillati</taxon>
        <taxon>Bacillota</taxon>
        <taxon>Bacilli</taxon>
        <taxon>Bacillales</taxon>
        <taxon>Paenibacillaceae</taxon>
        <taxon>Paenibacillus</taxon>
    </lineage>
</organism>
<name>A0AAP3ZYJ4_PAEPO</name>
<comment type="caution">
    <text evidence="1">The sequence shown here is derived from an EMBL/GenBank/DDBJ whole genome shotgun (WGS) entry which is preliminary data.</text>
</comment>